<protein>
    <submittedName>
        <fullName evidence="3">Response regulator</fullName>
    </submittedName>
</protein>
<comment type="caution">
    <text evidence="3">The sequence shown here is derived from an EMBL/GenBank/DDBJ whole genome shotgun (WGS) entry which is preliminary data.</text>
</comment>
<reference evidence="3 4" key="1">
    <citation type="submission" date="2019-12" db="EMBL/GenBank/DDBJ databases">
        <title>Hymenobacter sp. HMF4947 Genome sequencing and assembly.</title>
        <authorList>
            <person name="Kang H."/>
            <person name="Cha I."/>
            <person name="Kim H."/>
            <person name="Joh K."/>
        </authorList>
    </citation>
    <scope>NUCLEOTIDE SEQUENCE [LARGE SCALE GENOMIC DNA]</scope>
    <source>
        <strain evidence="3 4">HMF4947</strain>
    </source>
</reference>
<dbReference type="PROSITE" id="PS50110">
    <property type="entry name" value="RESPONSE_REGULATORY"/>
    <property type="match status" value="1"/>
</dbReference>
<dbReference type="SUPFAM" id="SSF52172">
    <property type="entry name" value="CheY-like"/>
    <property type="match status" value="1"/>
</dbReference>
<evidence type="ECO:0000259" key="2">
    <source>
        <dbReference type="PROSITE" id="PS50110"/>
    </source>
</evidence>
<dbReference type="SMART" id="SM00448">
    <property type="entry name" value="REC"/>
    <property type="match status" value="1"/>
</dbReference>
<feature type="domain" description="Response regulatory" evidence="2">
    <location>
        <begin position="4"/>
        <end position="133"/>
    </location>
</feature>
<dbReference type="GO" id="GO:0000160">
    <property type="term" value="P:phosphorelay signal transduction system"/>
    <property type="evidence" value="ECO:0007669"/>
    <property type="project" value="InterPro"/>
</dbReference>
<sequence>MLNGVLLVDDDTTTNFLNKLLLLTTMRVTKEVLVAENGAEALRILQERCTPPDGPGCPELILLDMNMPIMNGLAFLEAYFTLPPERRQHTVVAMLTTSLNPLDQVRVEQLPITGFLNKPLTREKVTTLLAEHFAAK</sequence>
<dbReference type="InterPro" id="IPR001789">
    <property type="entry name" value="Sig_transdc_resp-reg_receiver"/>
</dbReference>
<dbReference type="AlphaFoldDB" id="A0A7K1TK78"/>
<dbReference type="Proteomes" id="UP000441336">
    <property type="component" value="Unassembled WGS sequence"/>
</dbReference>
<organism evidence="3 4">
    <name type="scientific">Hymenobacter ginkgonis</name>
    <dbReference type="NCBI Taxonomy" id="2682976"/>
    <lineage>
        <taxon>Bacteria</taxon>
        <taxon>Pseudomonadati</taxon>
        <taxon>Bacteroidota</taxon>
        <taxon>Cytophagia</taxon>
        <taxon>Cytophagales</taxon>
        <taxon>Hymenobacteraceae</taxon>
        <taxon>Hymenobacter</taxon>
    </lineage>
</organism>
<accession>A0A7K1TK78</accession>
<dbReference type="Pfam" id="PF00072">
    <property type="entry name" value="Response_reg"/>
    <property type="match status" value="1"/>
</dbReference>
<feature type="modified residue" description="4-aspartylphosphate" evidence="1">
    <location>
        <position position="64"/>
    </location>
</feature>
<dbReference type="InterPro" id="IPR011006">
    <property type="entry name" value="CheY-like_superfamily"/>
</dbReference>
<evidence type="ECO:0000313" key="4">
    <source>
        <dbReference type="Proteomes" id="UP000441336"/>
    </source>
</evidence>
<evidence type="ECO:0000256" key="1">
    <source>
        <dbReference type="PROSITE-ProRule" id="PRU00169"/>
    </source>
</evidence>
<proteinExistence type="predicted"/>
<evidence type="ECO:0000313" key="3">
    <source>
        <dbReference type="EMBL" id="MVN78810.1"/>
    </source>
</evidence>
<dbReference type="PANTHER" id="PTHR44520">
    <property type="entry name" value="RESPONSE REGULATOR RCP1-RELATED"/>
    <property type="match status" value="1"/>
</dbReference>
<gene>
    <name evidence="3" type="ORF">GO988_20955</name>
</gene>
<dbReference type="EMBL" id="WQKZ01000007">
    <property type="protein sequence ID" value="MVN78810.1"/>
    <property type="molecule type" value="Genomic_DNA"/>
</dbReference>
<dbReference type="PANTHER" id="PTHR44520:SF2">
    <property type="entry name" value="RESPONSE REGULATOR RCP1"/>
    <property type="match status" value="1"/>
</dbReference>
<keyword evidence="4" id="KW-1185">Reference proteome</keyword>
<dbReference type="Gene3D" id="3.40.50.2300">
    <property type="match status" value="1"/>
</dbReference>
<keyword evidence="1" id="KW-0597">Phosphoprotein</keyword>
<dbReference type="InterPro" id="IPR052893">
    <property type="entry name" value="TCS_response_regulator"/>
</dbReference>
<name>A0A7K1TK78_9BACT</name>